<evidence type="ECO:0000313" key="4">
    <source>
        <dbReference type="RefSeq" id="XP_053760157.1"/>
    </source>
</evidence>
<organism evidence="3 4">
    <name type="scientific">Panthera pardus</name>
    <name type="common">Leopard</name>
    <name type="synonym">Felis pardus</name>
    <dbReference type="NCBI Taxonomy" id="9691"/>
    <lineage>
        <taxon>Eukaryota</taxon>
        <taxon>Metazoa</taxon>
        <taxon>Chordata</taxon>
        <taxon>Craniata</taxon>
        <taxon>Vertebrata</taxon>
        <taxon>Euteleostomi</taxon>
        <taxon>Mammalia</taxon>
        <taxon>Eutheria</taxon>
        <taxon>Laurasiatheria</taxon>
        <taxon>Carnivora</taxon>
        <taxon>Feliformia</taxon>
        <taxon>Felidae</taxon>
        <taxon>Pantherinae</taxon>
        <taxon>Panthera</taxon>
    </lineage>
</organism>
<evidence type="ECO:0000313" key="3">
    <source>
        <dbReference type="Proteomes" id="UP001165780"/>
    </source>
</evidence>
<reference evidence="4" key="1">
    <citation type="submission" date="2025-08" db="UniProtKB">
        <authorList>
            <consortium name="RefSeq"/>
        </authorList>
    </citation>
    <scope>IDENTIFICATION</scope>
    <source>
        <tissue evidence="4">Whole blood</tissue>
    </source>
</reference>
<keyword evidence="3" id="KW-1185">Reference proteome</keyword>
<gene>
    <name evidence="4" type="primary">LOC109257951</name>
</gene>
<dbReference type="AlphaFoldDB" id="A0A9W2VN97"/>
<evidence type="ECO:0000256" key="1">
    <source>
        <dbReference type="ARBA" id="ARBA00009113"/>
    </source>
</evidence>
<comment type="similarity">
    <text evidence="1">Belongs to the PRR23 family.</text>
</comment>
<proteinExistence type="inferred from homology"/>
<feature type="region of interest" description="Disordered" evidence="2">
    <location>
        <begin position="41"/>
        <end position="73"/>
    </location>
</feature>
<dbReference type="GeneID" id="109257951"/>
<feature type="region of interest" description="Disordered" evidence="2">
    <location>
        <begin position="255"/>
        <end position="292"/>
    </location>
</feature>
<dbReference type="PANTHER" id="PTHR31813">
    <property type="entry name" value="PROLINE-RICH PROTEIN 23B"/>
    <property type="match status" value="1"/>
</dbReference>
<name>A0A9W2VN97_PANPR</name>
<accession>A0A9W2VN97</accession>
<sequence length="292" mass="30658">MFLPPSSDIGLHRSLQGGASEGAELSVTDKDWFRPGTCHIKAQGAGPRSPSAYPAPCPGPSTGGPGPAKRSRTEELAGLEGLEGPPATGALTSVVVLATGCALQMSLDDVDLVLEPEPTSVLQVSVEELTLLLVPEALLRSGEQGHSLVCLEPGAFLGAPGHDVAVEQGFFHASVPQMAPQEEAYEEDADPAFLPPRMDPAAGSVAGLRPCAGSVASPHPVGQVLEPRSWAPTPSPERRSSFRYFNLDVHLLEPFPNSPLQPLPPSPSPGPHARPQRPPGPSCKARRRLFQE</sequence>
<feature type="compositionally biased region" description="Pro residues" evidence="2">
    <location>
        <begin position="256"/>
        <end position="281"/>
    </location>
</feature>
<dbReference type="Pfam" id="PF10630">
    <property type="entry name" value="DUF2476"/>
    <property type="match status" value="1"/>
</dbReference>
<dbReference type="RefSeq" id="XP_053760157.1">
    <property type="nucleotide sequence ID" value="XM_053904182.1"/>
</dbReference>
<evidence type="ECO:0000256" key="2">
    <source>
        <dbReference type="SAM" id="MobiDB-lite"/>
    </source>
</evidence>
<feature type="region of interest" description="Disordered" evidence="2">
    <location>
        <begin position="1"/>
        <end position="23"/>
    </location>
</feature>
<dbReference type="PANTHER" id="PTHR31813:SF4">
    <property type="entry name" value="PROLINE-RICH PROTEIN 23A"/>
    <property type="match status" value="1"/>
</dbReference>
<dbReference type="Proteomes" id="UP001165780">
    <property type="component" value="Unplaced"/>
</dbReference>
<protein>
    <submittedName>
        <fullName evidence="4">Proline-rich protein 23A-like</fullName>
    </submittedName>
</protein>
<dbReference type="InterPro" id="IPR018903">
    <property type="entry name" value="PRR23"/>
</dbReference>